<dbReference type="Proteomes" id="UP000501122">
    <property type="component" value="Chromosome"/>
</dbReference>
<evidence type="ECO:0000313" key="2">
    <source>
        <dbReference type="EMBL" id="QIH79281.1"/>
    </source>
</evidence>
<dbReference type="RefSeq" id="WP_164942839.1">
    <property type="nucleotide sequence ID" value="NZ_CP047361.1"/>
</dbReference>
<dbReference type="AlphaFoldDB" id="A0AAE6X2F1"/>
<organism evidence="2 3">
    <name type="scientific">Macrococcoides canis</name>
    <dbReference type="NCBI Taxonomy" id="1855823"/>
    <lineage>
        <taxon>Bacteria</taxon>
        <taxon>Bacillati</taxon>
        <taxon>Bacillota</taxon>
        <taxon>Bacilli</taxon>
        <taxon>Bacillales</taxon>
        <taxon>Staphylococcaceae</taxon>
        <taxon>Macrococcoides</taxon>
    </lineage>
</organism>
<protein>
    <submittedName>
        <fullName evidence="2">Uncharacterized protein</fullName>
    </submittedName>
</protein>
<name>A0AAE6X2F1_9STAP</name>
<evidence type="ECO:0000256" key="1">
    <source>
        <dbReference type="SAM" id="Phobius"/>
    </source>
</evidence>
<keyword evidence="1" id="KW-0812">Transmembrane</keyword>
<evidence type="ECO:0000313" key="3">
    <source>
        <dbReference type="Proteomes" id="UP000501122"/>
    </source>
</evidence>
<keyword evidence="1" id="KW-1133">Transmembrane helix</keyword>
<reference evidence="2" key="1">
    <citation type="journal article" date="2020" name="Antimicrob. Agents Chemother.">
        <title>The novel macrolide resistance genes mef(D), msr(F) and msr(H) are present on resistance islands in Macrococcus canis, Macrococcus caseolyticus and Staphylococcus aureus.</title>
        <authorList>
            <person name="Schwendener S."/>
            <person name="Dona V."/>
            <person name="Perreten V."/>
        </authorList>
    </citation>
    <scope>NUCLEOTIDE SEQUENCE</scope>
    <source>
        <strain evidence="2">Epi0076A</strain>
    </source>
</reference>
<keyword evidence="1" id="KW-0472">Membrane</keyword>
<dbReference type="EMBL" id="CP047363">
    <property type="protein sequence ID" value="QIH79281.1"/>
    <property type="molecule type" value="Genomic_DNA"/>
</dbReference>
<feature type="transmembrane region" description="Helical" evidence="1">
    <location>
        <begin position="40"/>
        <end position="60"/>
    </location>
</feature>
<gene>
    <name evidence="2" type="ORF">GTN30_11590</name>
</gene>
<proteinExistence type="predicted"/>
<sequence>MSIHDNDRNKSLEEINKEIEQQLLDESENPPEEKKKYPSFLSLSALVSFIILCMILYRIVKLFIQ</sequence>
<accession>A0AAE6X2F1</accession>